<dbReference type="GO" id="GO:0016787">
    <property type="term" value="F:hydrolase activity"/>
    <property type="evidence" value="ECO:0007669"/>
    <property type="project" value="UniProtKB-KW"/>
</dbReference>
<organism evidence="1 2">
    <name type="scientific">Marisediminitalea aggregata</name>
    <dbReference type="NCBI Taxonomy" id="634436"/>
    <lineage>
        <taxon>Bacteria</taxon>
        <taxon>Pseudomonadati</taxon>
        <taxon>Pseudomonadota</taxon>
        <taxon>Gammaproteobacteria</taxon>
        <taxon>Alteromonadales</taxon>
        <taxon>Alteromonadaceae</taxon>
        <taxon>Marisediminitalea</taxon>
    </lineage>
</organism>
<dbReference type="AlphaFoldDB" id="A0A1M5Q5Z0"/>
<accession>A0A1M5Q5Z0</accession>
<keyword evidence="2" id="KW-1185">Reference proteome</keyword>
<dbReference type="InterPro" id="IPR023296">
    <property type="entry name" value="Glyco_hydro_beta-prop_sf"/>
</dbReference>
<dbReference type="Proteomes" id="UP000184520">
    <property type="component" value="Unassembled WGS sequence"/>
</dbReference>
<dbReference type="CDD" id="cd08984">
    <property type="entry name" value="GH43-like"/>
    <property type="match status" value="1"/>
</dbReference>
<gene>
    <name evidence="1" type="ORF">SAMN05216361_3761</name>
</gene>
<dbReference type="PANTHER" id="PTHR43301:SF3">
    <property type="entry name" value="ARABINAN ENDO-1,5-ALPHA-L-ARABINOSIDASE A-RELATED"/>
    <property type="match status" value="1"/>
</dbReference>
<dbReference type="EMBL" id="FQWD01000006">
    <property type="protein sequence ID" value="SHH09687.1"/>
    <property type="molecule type" value="Genomic_DNA"/>
</dbReference>
<evidence type="ECO:0000313" key="1">
    <source>
        <dbReference type="EMBL" id="SHH09687.1"/>
    </source>
</evidence>
<dbReference type="STRING" id="634436.SAMN05216361_3761"/>
<protein>
    <submittedName>
        <fullName evidence="1">Glycosyl hydrolases family 43</fullName>
    </submittedName>
</protein>
<reference evidence="2" key="1">
    <citation type="submission" date="2016-11" db="EMBL/GenBank/DDBJ databases">
        <authorList>
            <person name="Varghese N."/>
            <person name="Submissions S."/>
        </authorList>
    </citation>
    <scope>NUCLEOTIDE SEQUENCE [LARGE SCALE GENOMIC DNA]</scope>
    <source>
        <strain evidence="2">CGMCC 1.8995</strain>
    </source>
</reference>
<dbReference type="PANTHER" id="PTHR43301">
    <property type="entry name" value="ARABINAN ENDO-1,5-ALPHA-L-ARABINOSIDASE"/>
    <property type="match status" value="1"/>
</dbReference>
<dbReference type="RefSeq" id="WP_073324703.1">
    <property type="nucleotide sequence ID" value="NZ_FQWD01000006.1"/>
</dbReference>
<dbReference type="InterPro" id="IPR050727">
    <property type="entry name" value="GH43_arabinanases"/>
</dbReference>
<dbReference type="PROSITE" id="PS51257">
    <property type="entry name" value="PROKAR_LIPOPROTEIN"/>
    <property type="match status" value="1"/>
</dbReference>
<proteinExistence type="predicted"/>
<sequence>MKELNAHPAGYERKYAVRLIVAVVSCVCVLFGCDTANMDASTAVAPQPLYQDPVYDGAADPSIVWDKQGQRWLMFYTNRRANVAGLQGVEWVHGTPISIATSKNGREWDYLQDAQFNGSVVTETLWAPDVFVHNDQYHMYLTMVPGIFDNWSHPRTIAHFTSADLLSWTYQSTLKLNTEKVIDADVIAKPDGGFRLFYNDEPDGKSIYFADSEDLYDWQDKGKAALSSRGEGPVVFYWQGWFWMIVDAWRGLSVYRSADLDSWQQQSGYLLSEPGKGEQDGVIGQHPDVVVQDGRAFLFYFTHPGKILSNEGTDDASTRRSVIQVTELEFDGQWLQTDRDQPVTIDW</sequence>
<name>A0A1M5Q5Z0_9ALTE</name>
<keyword evidence="1" id="KW-0378">Hydrolase</keyword>
<evidence type="ECO:0000313" key="2">
    <source>
        <dbReference type="Proteomes" id="UP000184520"/>
    </source>
</evidence>
<dbReference type="Gene3D" id="2.115.10.20">
    <property type="entry name" value="Glycosyl hydrolase domain, family 43"/>
    <property type="match status" value="1"/>
</dbReference>
<dbReference type="SUPFAM" id="SSF75005">
    <property type="entry name" value="Arabinanase/levansucrase/invertase"/>
    <property type="match status" value="1"/>
</dbReference>